<evidence type="ECO:0000313" key="5">
    <source>
        <dbReference type="Proteomes" id="UP000256970"/>
    </source>
</evidence>
<evidence type="ECO:0000313" key="4">
    <source>
        <dbReference type="EMBL" id="SZX75036.1"/>
    </source>
</evidence>
<gene>
    <name evidence="4" type="ORF">BQ4739_LOCUS15347</name>
</gene>
<keyword evidence="5" id="KW-1185">Reference proteome</keyword>
<keyword evidence="1" id="KW-0342">GTP-binding</keyword>
<dbReference type="Gene3D" id="3.40.50.300">
    <property type="entry name" value="P-loop containing nucleotide triphosphate hydrolases"/>
    <property type="match status" value="1"/>
</dbReference>
<reference evidence="4 5" key="1">
    <citation type="submission" date="2016-10" db="EMBL/GenBank/DDBJ databases">
        <authorList>
            <person name="Cai Z."/>
        </authorList>
    </citation>
    <scope>NUCLEOTIDE SEQUENCE [LARGE SCALE GENOMIC DNA]</scope>
</reference>
<proteinExistence type="inferred from homology"/>
<dbReference type="Pfam" id="PF00735">
    <property type="entry name" value="Septin"/>
    <property type="match status" value="1"/>
</dbReference>
<evidence type="ECO:0000259" key="3">
    <source>
        <dbReference type="Pfam" id="PF00735"/>
    </source>
</evidence>
<keyword evidence="2" id="KW-0175">Coiled coil</keyword>
<dbReference type="Proteomes" id="UP000256970">
    <property type="component" value="Unassembled WGS sequence"/>
</dbReference>
<sequence length="407" mass="43375">MASIKPRLSMRPITTPVNLLLCGASGSGKSSFIRAFTKMLHADSAAAAAAAAAAEQPATEADDSESWMVSETGASADPHAVLLAGSGGFAAAVGPSHCQRLAGSCSTGCSLDPAGYLEALLSFIFSQQQKDFQQLHGSRGMPKSLVCGSLAHSVTACLYFLPPHGPTQLDLVLMAGLAPHVALLPVVGKADSMTDDEAQDCVRLVRHMLAQPEEYVPGLKPIKLYRSYDSELPFLLNTRSPPIAAPGAAAEAGQAGLHTLLQLLTGDEVYGLLDHAWDNYTTFCSAYEDAGGSSIADLVSAACAAATQAVMPSCAAIDKVSKQLDQKQQEADLLRTALEVIRSKADEWQARHRDAEAAKSKESKFLDELWQVFATYRSKLGYNNYPISQYTGNIFSDELKKRLPQLK</sequence>
<keyword evidence="1" id="KW-0547">Nucleotide-binding</keyword>
<organism evidence="4 5">
    <name type="scientific">Tetradesmus obliquus</name>
    <name type="common">Green alga</name>
    <name type="synonym">Acutodesmus obliquus</name>
    <dbReference type="NCBI Taxonomy" id="3088"/>
    <lineage>
        <taxon>Eukaryota</taxon>
        <taxon>Viridiplantae</taxon>
        <taxon>Chlorophyta</taxon>
        <taxon>core chlorophytes</taxon>
        <taxon>Chlorophyceae</taxon>
        <taxon>CS clade</taxon>
        <taxon>Sphaeropleales</taxon>
        <taxon>Scenedesmaceae</taxon>
        <taxon>Tetradesmus</taxon>
    </lineage>
</organism>
<dbReference type="EMBL" id="FNXT01001223">
    <property type="protein sequence ID" value="SZX75036.1"/>
    <property type="molecule type" value="Genomic_DNA"/>
</dbReference>
<evidence type="ECO:0000256" key="1">
    <source>
        <dbReference type="RuleBase" id="RU004560"/>
    </source>
</evidence>
<dbReference type="AlphaFoldDB" id="A0A383WEA1"/>
<dbReference type="SUPFAM" id="SSF52540">
    <property type="entry name" value="P-loop containing nucleoside triphosphate hydrolases"/>
    <property type="match status" value="1"/>
</dbReference>
<feature type="domain" description="Septin-type G" evidence="3">
    <location>
        <begin position="153"/>
        <end position="211"/>
    </location>
</feature>
<evidence type="ECO:0000256" key="2">
    <source>
        <dbReference type="SAM" id="Coils"/>
    </source>
</evidence>
<dbReference type="InterPro" id="IPR030379">
    <property type="entry name" value="G_SEPTIN_dom"/>
</dbReference>
<dbReference type="STRING" id="3088.A0A383WEA1"/>
<comment type="similarity">
    <text evidence="1">Belongs to the TRAFAC class TrmE-Era-EngA-EngB-Septin-like GTPase superfamily. Septin GTPase family.</text>
</comment>
<dbReference type="GO" id="GO:0005525">
    <property type="term" value="F:GTP binding"/>
    <property type="evidence" value="ECO:0007669"/>
    <property type="project" value="UniProtKB-KW"/>
</dbReference>
<dbReference type="InterPro" id="IPR027417">
    <property type="entry name" value="P-loop_NTPase"/>
</dbReference>
<name>A0A383WEA1_TETOB</name>
<protein>
    <recommendedName>
        <fullName evidence="3">Septin-type G domain-containing protein</fullName>
    </recommendedName>
</protein>
<accession>A0A383WEA1</accession>
<feature type="coiled-coil region" evidence="2">
    <location>
        <begin position="317"/>
        <end position="358"/>
    </location>
</feature>
<dbReference type="PANTHER" id="PTHR18884">
    <property type="entry name" value="SEPTIN"/>
    <property type="match status" value="1"/>
</dbReference>